<evidence type="ECO:0000313" key="1">
    <source>
        <dbReference type="EMBL" id="ADN18284.1"/>
    </source>
</evidence>
<evidence type="ECO:0000313" key="2">
    <source>
        <dbReference type="Proteomes" id="UP000008206"/>
    </source>
</evidence>
<dbReference type="EMBL" id="CP002200">
    <property type="protein sequence ID" value="ADN18284.1"/>
    <property type="molecule type" value="Genomic_DNA"/>
</dbReference>
<protein>
    <submittedName>
        <fullName evidence="1">Uncharacterized protein</fullName>
    </submittedName>
</protein>
<gene>
    <name evidence="1" type="ordered locus">Cyan7822_6510</name>
</gene>
<dbReference type="Proteomes" id="UP000008206">
    <property type="component" value="Plasmid Cy782202"/>
</dbReference>
<dbReference type="RefSeq" id="WP_013335030.1">
    <property type="nucleotide sequence ID" value="NC_014534.1"/>
</dbReference>
<geneLocation type="plasmid" evidence="1 2">
    <name>Cy782202</name>
</geneLocation>
<organism evidence="1 2">
    <name type="scientific">Gloeothece verrucosa (strain PCC 7822)</name>
    <name type="common">Cyanothece sp. (strain PCC 7822)</name>
    <dbReference type="NCBI Taxonomy" id="497965"/>
    <lineage>
        <taxon>Bacteria</taxon>
        <taxon>Bacillati</taxon>
        <taxon>Cyanobacteriota</taxon>
        <taxon>Cyanophyceae</taxon>
        <taxon>Oscillatoriophycideae</taxon>
        <taxon>Chroococcales</taxon>
        <taxon>Aphanothecaceae</taxon>
        <taxon>Gloeothece</taxon>
        <taxon>Gloeothece verrucosa</taxon>
    </lineage>
</organism>
<keyword evidence="1" id="KW-0614">Plasmid</keyword>
<dbReference type="KEGG" id="cyj:Cyan7822_6510"/>
<dbReference type="HOGENOM" id="CLU_1459020_0_0_3"/>
<reference evidence="2" key="1">
    <citation type="journal article" date="2011" name="MBio">
        <title>Novel metabolic attributes of the genus Cyanothece, comprising a group of unicellular nitrogen-fixing Cyanobacteria.</title>
        <authorList>
            <person name="Bandyopadhyay A."/>
            <person name="Elvitigala T."/>
            <person name="Welsh E."/>
            <person name="Stockel J."/>
            <person name="Liberton M."/>
            <person name="Min H."/>
            <person name="Sherman L.A."/>
            <person name="Pakrasi H.B."/>
        </authorList>
    </citation>
    <scope>NUCLEOTIDE SEQUENCE [LARGE SCALE GENOMIC DNA]</scope>
    <source>
        <strain evidence="2">PCC 7822</strain>
        <plasmid evidence="2">Cy782202</plasmid>
    </source>
</reference>
<proteinExistence type="predicted"/>
<sequence length="185" mass="21632">MYNVIVAYCKSKKMKEEARKKVAELIELINRATPDSLKIAQAILKKNPLIQIPQLPLLKNYVKSRLRDKTREHPIESTLTILWSPKPLPIVTKELCTYKNGMLPKKKGQERDQVCVSMYSRQYLIFPSSNSKIIASVASCFFPVFLSAKSYNYDIIIFFVHWLLKKFTELIRFNYYGGFFRLILE</sequence>
<keyword evidence="2" id="KW-1185">Reference proteome</keyword>
<accession>E0UMV4</accession>
<name>E0UMV4_GLOV7</name>
<dbReference type="AlphaFoldDB" id="E0UMV4"/>